<evidence type="ECO:0000313" key="2">
    <source>
        <dbReference type="Proteomes" id="UP001143981"/>
    </source>
</evidence>
<reference evidence="1" key="1">
    <citation type="submission" date="2022-07" db="EMBL/GenBank/DDBJ databases">
        <title>Phylogenomic reconstructions and comparative analyses of Kickxellomycotina fungi.</title>
        <authorList>
            <person name="Reynolds N.K."/>
            <person name="Stajich J.E."/>
            <person name="Barry K."/>
            <person name="Grigoriev I.V."/>
            <person name="Crous P."/>
            <person name="Smith M.E."/>
        </authorList>
    </citation>
    <scope>NUCLEOTIDE SEQUENCE</scope>
    <source>
        <strain evidence="1">BCRC 34381</strain>
    </source>
</reference>
<dbReference type="Proteomes" id="UP001143981">
    <property type="component" value="Unassembled WGS sequence"/>
</dbReference>
<comment type="caution">
    <text evidence="1">The sequence shown here is derived from an EMBL/GenBank/DDBJ whole genome shotgun (WGS) entry which is preliminary data.</text>
</comment>
<dbReference type="AlphaFoldDB" id="A0A9W7XSU9"/>
<sequence length="97" mass="11163">MVYVSRLEAFAGSVQSQTYELHELCQVSSIFYVTLFLYYENTSGAADFMPTSLLEESFVDLLHEYPLLSGALHENKRGRYTIVVDRDNLNLPEFKET</sequence>
<protein>
    <submittedName>
        <fullName evidence="1">Uncharacterized protein</fullName>
    </submittedName>
</protein>
<keyword evidence="2" id="KW-1185">Reference proteome</keyword>
<organism evidence="1 2">
    <name type="scientific">Coemansia biformis</name>
    <dbReference type="NCBI Taxonomy" id="1286918"/>
    <lineage>
        <taxon>Eukaryota</taxon>
        <taxon>Fungi</taxon>
        <taxon>Fungi incertae sedis</taxon>
        <taxon>Zoopagomycota</taxon>
        <taxon>Kickxellomycotina</taxon>
        <taxon>Kickxellomycetes</taxon>
        <taxon>Kickxellales</taxon>
        <taxon>Kickxellaceae</taxon>
        <taxon>Coemansia</taxon>
    </lineage>
</organism>
<dbReference type="OrthoDB" id="1862401at2759"/>
<dbReference type="EMBL" id="JANBOI010003261">
    <property type="protein sequence ID" value="KAJ1718701.1"/>
    <property type="molecule type" value="Genomic_DNA"/>
</dbReference>
<dbReference type="InterPro" id="IPR023213">
    <property type="entry name" value="CAT-like_dom_sf"/>
</dbReference>
<gene>
    <name evidence="1" type="ORF">LPJ61_006507</name>
</gene>
<evidence type="ECO:0000313" key="1">
    <source>
        <dbReference type="EMBL" id="KAJ1718701.1"/>
    </source>
</evidence>
<dbReference type="Gene3D" id="3.30.559.10">
    <property type="entry name" value="Chloramphenicol acetyltransferase-like domain"/>
    <property type="match status" value="1"/>
</dbReference>
<proteinExistence type="predicted"/>
<name>A0A9W7XSU9_9FUNG</name>
<feature type="non-terminal residue" evidence="1">
    <location>
        <position position="97"/>
    </location>
</feature>
<accession>A0A9W7XSU9</accession>